<evidence type="ECO:0000313" key="3">
    <source>
        <dbReference type="Proteomes" id="UP001628091"/>
    </source>
</evidence>
<reference evidence="2 3" key="1">
    <citation type="submission" date="2024-10" db="EMBL/GenBank/DDBJ databases">
        <title>Isolation, draft genome sequencing and identification of Phyllobacterium sp. NSA23, isolated from leaf soil.</title>
        <authorList>
            <person name="Akita H."/>
        </authorList>
    </citation>
    <scope>NUCLEOTIDE SEQUENCE [LARGE SCALE GENOMIC DNA]</scope>
    <source>
        <strain evidence="2 3">NSA23</strain>
    </source>
</reference>
<keyword evidence="1" id="KW-1133">Transmembrane helix</keyword>
<evidence type="ECO:0008006" key="4">
    <source>
        <dbReference type="Google" id="ProtNLM"/>
    </source>
</evidence>
<evidence type="ECO:0000256" key="1">
    <source>
        <dbReference type="SAM" id="Phobius"/>
    </source>
</evidence>
<evidence type="ECO:0000313" key="2">
    <source>
        <dbReference type="EMBL" id="GAB1582043.1"/>
    </source>
</evidence>
<comment type="caution">
    <text evidence="2">The sequence shown here is derived from an EMBL/GenBank/DDBJ whole genome shotgun (WGS) entry which is preliminary data.</text>
</comment>
<dbReference type="RefSeq" id="WP_407865976.1">
    <property type="nucleotide sequence ID" value="NZ_BAAFZP010000001.1"/>
</dbReference>
<feature type="transmembrane region" description="Helical" evidence="1">
    <location>
        <begin position="34"/>
        <end position="56"/>
    </location>
</feature>
<gene>
    <name evidence="2" type="ORF">PPNSA23_19860</name>
</gene>
<name>A0ABQ0GZH2_9HYPH</name>
<proteinExistence type="predicted"/>
<dbReference type="EMBL" id="BAAFZP010000001">
    <property type="protein sequence ID" value="GAB1582043.1"/>
    <property type="molecule type" value="Genomic_DNA"/>
</dbReference>
<dbReference type="Proteomes" id="UP001628091">
    <property type="component" value="Unassembled WGS sequence"/>
</dbReference>
<organism evidence="2 3">
    <name type="scientific">Phyllobacterium phragmitis</name>
    <dbReference type="NCBI Taxonomy" id="2670329"/>
    <lineage>
        <taxon>Bacteria</taxon>
        <taxon>Pseudomonadati</taxon>
        <taxon>Pseudomonadota</taxon>
        <taxon>Alphaproteobacteria</taxon>
        <taxon>Hyphomicrobiales</taxon>
        <taxon>Phyllobacteriaceae</taxon>
        <taxon>Phyllobacterium</taxon>
    </lineage>
</organism>
<protein>
    <recommendedName>
        <fullName evidence="4">DUF4175 domain-containing protein</fullName>
    </recommendedName>
</protein>
<keyword evidence="1" id="KW-0812">Transmembrane</keyword>
<accession>A0ABQ0GZH2</accession>
<sequence>MTGLILGFLAGALSHLSGNTISVNGMELSGWFGVWSLTAALGIGGFLFGLVWALVFRALGEAAKR</sequence>
<keyword evidence="1" id="KW-0472">Membrane</keyword>
<keyword evidence="3" id="KW-1185">Reference proteome</keyword>